<comment type="caution">
    <text evidence="1">The sequence shown here is derived from an EMBL/GenBank/DDBJ whole genome shotgun (WGS) entry which is preliminary data.</text>
</comment>
<accession>A0A9N8VC15</accession>
<dbReference type="AlphaFoldDB" id="A0A9N8VC15"/>
<evidence type="ECO:0000313" key="1">
    <source>
        <dbReference type="EMBL" id="CAG8450381.1"/>
    </source>
</evidence>
<keyword evidence="2" id="KW-1185">Reference proteome</keyword>
<evidence type="ECO:0000313" key="2">
    <source>
        <dbReference type="Proteomes" id="UP000789706"/>
    </source>
</evidence>
<protein>
    <submittedName>
        <fullName evidence="1">9274_t:CDS:1</fullName>
    </submittedName>
</protein>
<reference evidence="1" key="1">
    <citation type="submission" date="2021-06" db="EMBL/GenBank/DDBJ databases">
        <authorList>
            <person name="Kallberg Y."/>
            <person name="Tangrot J."/>
            <person name="Rosling A."/>
        </authorList>
    </citation>
    <scope>NUCLEOTIDE SEQUENCE</scope>
    <source>
        <strain evidence="1">AZ414A</strain>
    </source>
</reference>
<gene>
    <name evidence="1" type="ORF">DEBURN_LOCUS2093</name>
</gene>
<proteinExistence type="predicted"/>
<dbReference type="Proteomes" id="UP000789706">
    <property type="component" value="Unassembled WGS sequence"/>
</dbReference>
<dbReference type="EMBL" id="CAJVPK010000108">
    <property type="protein sequence ID" value="CAG8450381.1"/>
    <property type="molecule type" value="Genomic_DNA"/>
</dbReference>
<organism evidence="1 2">
    <name type="scientific">Diversispora eburnea</name>
    <dbReference type="NCBI Taxonomy" id="1213867"/>
    <lineage>
        <taxon>Eukaryota</taxon>
        <taxon>Fungi</taxon>
        <taxon>Fungi incertae sedis</taxon>
        <taxon>Mucoromycota</taxon>
        <taxon>Glomeromycotina</taxon>
        <taxon>Glomeromycetes</taxon>
        <taxon>Diversisporales</taxon>
        <taxon>Diversisporaceae</taxon>
        <taxon>Diversispora</taxon>
    </lineage>
</organism>
<sequence length="69" mass="7617">MTTRPSSTQRPGFTVVVIDHSALPPPPPPPNCLVNYENFLGFFVNTYSNSSVTITEALSDTYYICEGNF</sequence>
<name>A0A9N8VC15_9GLOM</name>